<proteinExistence type="predicted"/>
<name>A0A0J9R3Y9_DROSI</name>
<protein>
    <submittedName>
        <fullName evidence="1">Uncharacterized protein, isoform C</fullName>
    </submittedName>
</protein>
<accession>A0A0J9R3Y9</accession>
<organism evidence="1">
    <name type="scientific">Drosophila simulans</name>
    <name type="common">Fruit fly</name>
    <dbReference type="NCBI Taxonomy" id="7240"/>
    <lineage>
        <taxon>Eukaryota</taxon>
        <taxon>Metazoa</taxon>
        <taxon>Ecdysozoa</taxon>
        <taxon>Arthropoda</taxon>
        <taxon>Hexapoda</taxon>
        <taxon>Insecta</taxon>
        <taxon>Pterygota</taxon>
        <taxon>Neoptera</taxon>
        <taxon>Endopterygota</taxon>
        <taxon>Diptera</taxon>
        <taxon>Brachycera</taxon>
        <taxon>Muscomorpha</taxon>
        <taxon>Ephydroidea</taxon>
        <taxon>Drosophilidae</taxon>
        <taxon>Drosophila</taxon>
        <taxon>Sophophora</taxon>
    </lineage>
</organism>
<reference evidence="1" key="3">
    <citation type="submission" date="2015-04" db="EMBL/GenBank/DDBJ databases">
        <authorList>
            <consortium name="FlyBase"/>
        </authorList>
    </citation>
    <scope>NUCLEOTIDE SEQUENCE</scope>
    <source>
        <strain evidence="1">W501</strain>
    </source>
</reference>
<dbReference type="Proteomes" id="UP000035880">
    <property type="component" value="Chromosome 2L"/>
</dbReference>
<gene>
    <name evidence="1" type="primary">Dsim\GD28692</name>
    <name evidence="1" type="ORF">Dsimw501_GD28692</name>
</gene>
<reference evidence="1" key="1">
    <citation type="journal article" date="2013" name="Genome Res.">
        <title>A second-generation assembly of the Drosophila simulans genome provides new insights into patterns of lineage-specific divergence.</title>
        <authorList>
            <person name="Hu T.T."/>
            <person name="Eisen M.B."/>
            <person name="Thornton K.R."/>
            <person name="Andolfatto P."/>
        </authorList>
    </citation>
    <scope>NUCLEOTIDE SEQUENCE [LARGE SCALE GENOMIC DNA]</scope>
    <source>
        <strain evidence="1">W501</strain>
    </source>
</reference>
<dbReference type="Bgee" id="FBgn0269982">
    <property type="expression patterns" value="Expressed in male reproductive system and 1 other cell type or tissue"/>
</dbReference>
<dbReference type="EMBL" id="CM002910">
    <property type="protein sequence ID" value="KMY90808.1"/>
    <property type="molecule type" value="Genomic_DNA"/>
</dbReference>
<evidence type="ECO:0000313" key="1">
    <source>
        <dbReference type="EMBL" id="KMY90808.1"/>
    </source>
</evidence>
<sequence>MPSRMQQCQQQGPNERRRTCRAISFSVIIPNLCDDNQQIVKSKMVIEVILTTEIALIKDLSSS</sequence>
<dbReference type="AlphaFoldDB" id="A0A0J9R3Y9"/>
<reference evidence="1" key="2">
    <citation type="submission" date="2014-06" db="EMBL/GenBank/DDBJ databases">
        <authorList>
            <person name="Hu T."/>
            <person name="Eisen M.B."/>
            <person name="Thornton K.R."/>
            <person name="Andolfatto P."/>
        </authorList>
    </citation>
    <scope>NUCLEOTIDE SEQUENCE</scope>
    <source>
        <strain evidence="1">W501</strain>
    </source>
</reference>